<organism evidence="2">
    <name type="scientific">Pithovirus LCPAC101</name>
    <dbReference type="NCBI Taxonomy" id="2506586"/>
    <lineage>
        <taxon>Viruses</taxon>
        <taxon>Pithoviruses</taxon>
    </lineage>
</organism>
<feature type="compositionally biased region" description="Basic and acidic residues" evidence="1">
    <location>
        <begin position="304"/>
        <end position="333"/>
    </location>
</feature>
<name>A0A481Z2E6_9VIRU</name>
<feature type="region of interest" description="Disordered" evidence="1">
    <location>
        <begin position="289"/>
        <end position="351"/>
    </location>
</feature>
<proteinExistence type="predicted"/>
<evidence type="ECO:0000256" key="1">
    <source>
        <dbReference type="SAM" id="MobiDB-lite"/>
    </source>
</evidence>
<accession>A0A481Z2E6</accession>
<evidence type="ECO:0000313" key="2">
    <source>
        <dbReference type="EMBL" id="QBK89892.1"/>
    </source>
</evidence>
<gene>
    <name evidence="2" type="ORF">LCPAC101_01750</name>
</gene>
<feature type="compositionally biased region" description="Low complexity" evidence="1">
    <location>
        <begin position="340"/>
        <end position="351"/>
    </location>
</feature>
<reference evidence="2" key="1">
    <citation type="journal article" date="2019" name="MBio">
        <title>Virus Genomes from Deep Sea Sediments Expand the Ocean Megavirome and Support Independent Origins of Viral Gigantism.</title>
        <authorList>
            <person name="Backstrom D."/>
            <person name="Yutin N."/>
            <person name="Jorgensen S.L."/>
            <person name="Dharamshi J."/>
            <person name="Homa F."/>
            <person name="Zaremba-Niedwiedzka K."/>
            <person name="Spang A."/>
            <person name="Wolf Y.I."/>
            <person name="Koonin E.V."/>
            <person name="Ettema T.J."/>
        </authorList>
    </citation>
    <scope>NUCLEOTIDE SEQUENCE</scope>
</reference>
<dbReference type="EMBL" id="MK500445">
    <property type="protein sequence ID" value="QBK89892.1"/>
    <property type="molecule type" value="Genomic_DNA"/>
</dbReference>
<sequence>MCIHREFRDIRKTDLYDKVDTEFSNFRKIFKTSIGMGKTDNLDDSEDSDNEDSVQKAKDELKEEINIRYLDLWKDIYNEHKKRILTEDMDDSWIINSNIELWYGSNSRKGGLNHRNGSRYAYSLTNIYRYAIDIEKKYSDNNDDDEESDFSDILLLYIYEIFLLVIDKKNRKERVLIQRFIQELKDDLGIEDETDKKANMFSSLSNILNPDTINNVGGLVSQVVDNLGIEGAPTGAQIKKMISPENIANIASPENIKLATDTFKGLTGQGQGNNQENIKKITEKFKNMSQTVKKSLSDDNTEEKEEKKEIEDTDGKGKSEYHTEETASIHNEDVFDDSGNDGYSSGDEYDD</sequence>
<protein>
    <submittedName>
        <fullName evidence="2">Uncharacterized protein</fullName>
    </submittedName>
</protein>